<dbReference type="AlphaFoldDB" id="A0AAW5R8F6"/>
<reference evidence="2 3" key="1">
    <citation type="submission" date="2022-04" db="EMBL/GenBank/DDBJ databases">
        <authorList>
            <person name="Ye Y.-Q."/>
            <person name="Du Z.-J."/>
        </authorList>
    </citation>
    <scope>NUCLEOTIDE SEQUENCE [LARGE SCALE GENOMIC DNA]</scope>
    <source>
        <strain evidence="2 3">A6E488</strain>
    </source>
</reference>
<sequence length="84" mass="9706">MTTYRDWLPNLIGQLSVDDQDELFALLDTGALTPEQGVMWARIRWARRLGRYDYDGPQGWRKQDPRRETPAIPEKETPGCSPTT</sequence>
<dbReference type="Proteomes" id="UP001320898">
    <property type="component" value="Unassembled WGS sequence"/>
</dbReference>
<dbReference type="RefSeq" id="WP_261618528.1">
    <property type="nucleotide sequence ID" value="NZ_JALIDZ010000025.1"/>
</dbReference>
<comment type="caution">
    <text evidence="2">The sequence shown here is derived from an EMBL/GenBank/DDBJ whole genome shotgun (WGS) entry which is preliminary data.</text>
</comment>
<evidence type="ECO:0000256" key="1">
    <source>
        <dbReference type="SAM" id="MobiDB-lite"/>
    </source>
</evidence>
<proteinExistence type="predicted"/>
<feature type="compositionally biased region" description="Basic and acidic residues" evidence="1">
    <location>
        <begin position="61"/>
        <end position="77"/>
    </location>
</feature>
<gene>
    <name evidence="2" type="ORF">MUB46_24075</name>
</gene>
<evidence type="ECO:0000313" key="3">
    <source>
        <dbReference type="Proteomes" id="UP001320898"/>
    </source>
</evidence>
<name>A0AAW5R8F6_9HYPH</name>
<accession>A0AAW5R8F6</accession>
<feature type="region of interest" description="Disordered" evidence="1">
    <location>
        <begin position="55"/>
        <end position="84"/>
    </location>
</feature>
<keyword evidence="3" id="KW-1185">Reference proteome</keyword>
<protein>
    <submittedName>
        <fullName evidence="2">Uncharacterized protein</fullName>
    </submittedName>
</protein>
<dbReference type="EMBL" id="JALIDZ010000025">
    <property type="protein sequence ID" value="MCT8974944.1"/>
    <property type="molecule type" value="Genomic_DNA"/>
</dbReference>
<organism evidence="2 3">
    <name type="scientific">Microbaculum marinisediminis</name>
    <dbReference type="NCBI Taxonomy" id="2931392"/>
    <lineage>
        <taxon>Bacteria</taxon>
        <taxon>Pseudomonadati</taxon>
        <taxon>Pseudomonadota</taxon>
        <taxon>Alphaproteobacteria</taxon>
        <taxon>Hyphomicrobiales</taxon>
        <taxon>Tepidamorphaceae</taxon>
        <taxon>Microbaculum</taxon>
    </lineage>
</organism>
<evidence type="ECO:0000313" key="2">
    <source>
        <dbReference type="EMBL" id="MCT8974944.1"/>
    </source>
</evidence>